<evidence type="ECO:0000256" key="2">
    <source>
        <dbReference type="SAM" id="SignalP"/>
    </source>
</evidence>
<sequence>MGSMVVLVGSMPSLASLVSLGSLSGSTATSSCVESSSYSVVKRVSLSKMSLRRAKSWHCVTATDFIAEQGNAVSLDSSSSTIRGGSNGDGNDGDSEVVLKPSPKPVLKSKDETLLSMNSVGWGSSRGSGDSDEEEERNKVIDSLDEVLEKAAKLETSKQSQVGSIRKENGNDVGAAPKSPIKDETGSGAAQIGLIGGNTPNPNVSVSAIGREANKVADCLARASRGSYYASDWTNSLYDDLL</sequence>
<evidence type="ECO:0000256" key="1">
    <source>
        <dbReference type="SAM" id="MobiDB-lite"/>
    </source>
</evidence>
<feature type="region of interest" description="Disordered" evidence="1">
    <location>
        <begin position="155"/>
        <end position="200"/>
    </location>
</feature>
<keyword evidence="2" id="KW-0732">Signal</keyword>
<name>A0A6N2K975_SALVM</name>
<protein>
    <submittedName>
        <fullName evidence="3">Uncharacterized protein</fullName>
    </submittedName>
</protein>
<evidence type="ECO:0000313" key="3">
    <source>
        <dbReference type="EMBL" id="VFU24805.1"/>
    </source>
</evidence>
<organism evidence="3">
    <name type="scientific">Salix viminalis</name>
    <name type="common">Common osier</name>
    <name type="synonym">Basket willow</name>
    <dbReference type="NCBI Taxonomy" id="40686"/>
    <lineage>
        <taxon>Eukaryota</taxon>
        <taxon>Viridiplantae</taxon>
        <taxon>Streptophyta</taxon>
        <taxon>Embryophyta</taxon>
        <taxon>Tracheophyta</taxon>
        <taxon>Spermatophyta</taxon>
        <taxon>Magnoliopsida</taxon>
        <taxon>eudicotyledons</taxon>
        <taxon>Gunneridae</taxon>
        <taxon>Pentapetalae</taxon>
        <taxon>rosids</taxon>
        <taxon>fabids</taxon>
        <taxon>Malpighiales</taxon>
        <taxon>Salicaceae</taxon>
        <taxon>Saliceae</taxon>
        <taxon>Salix</taxon>
    </lineage>
</organism>
<proteinExistence type="predicted"/>
<feature type="chain" id="PRO_5027015741" evidence="2">
    <location>
        <begin position="29"/>
        <end position="242"/>
    </location>
</feature>
<feature type="signal peptide" evidence="2">
    <location>
        <begin position="1"/>
        <end position="28"/>
    </location>
</feature>
<dbReference type="AlphaFoldDB" id="A0A6N2K975"/>
<feature type="region of interest" description="Disordered" evidence="1">
    <location>
        <begin position="76"/>
        <end position="138"/>
    </location>
</feature>
<dbReference type="EMBL" id="CAADRP010000202">
    <property type="protein sequence ID" value="VFU24805.1"/>
    <property type="molecule type" value="Genomic_DNA"/>
</dbReference>
<gene>
    <name evidence="3" type="ORF">SVIM_LOCUS50394</name>
</gene>
<accession>A0A6N2K975</accession>
<reference evidence="3" key="1">
    <citation type="submission" date="2019-03" db="EMBL/GenBank/DDBJ databases">
        <authorList>
            <person name="Mank J."/>
            <person name="Almeida P."/>
        </authorList>
    </citation>
    <scope>NUCLEOTIDE SEQUENCE</scope>
    <source>
        <strain evidence="3">78183</strain>
    </source>
</reference>